<feature type="binding site" evidence="1">
    <location>
        <begin position="5"/>
        <end position="12"/>
    </location>
    <ligand>
        <name>substrate</name>
    </ligand>
</feature>
<accession>A0A7W3IPM4</accession>
<dbReference type="EC" id="5.4.2.12" evidence="2"/>
<dbReference type="RefSeq" id="WP_182558498.1">
    <property type="nucleotide sequence ID" value="NZ_JACGWT010000001.1"/>
</dbReference>
<dbReference type="EMBL" id="JACGWT010000001">
    <property type="protein sequence ID" value="MBA8792919.1"/>
    <property type="molecule type" value="Genomic_DNA"/>
</dbReference>
<feature type="binding site" evidence="1">
    <location>
        <position position="55"/>
    </location>
    <ligand>
        <name>substrate</name>
    </ligand>
</feature>
<dbReference type="Pfam" id="PF00300">
    <property type="entry name" value="His_Phos_1"/>
    <property type="match status" value="1"/>
</dbReference>
<dbReference type="GO" id="GO:0016791">
    <property type="term" value="F:phosphatase activity"/>
    <property type="evidence" value="ECO:0007669"/>
    <property type="project" value="TreeGrafter"/>
</dbReference>
<reference evidence="2 3" key="1">
    <citation type="submission" date="2020-07" db="EMBL/GenBank/DDBJ databases">
        <title>Sequencing the genomes of 1000 actinobacteria strains.</title>
        <authorList>
            <person name="Klenk H.-P."/>
        </authorList>
    </citation>
    <scope>NUCLEOTIDE SEQUENCE [LARGE SCALE GENOMIC DNA]</scope>
    <source>
        <strain evidence="2 3">DSM 100723</strain>
    </source>
</reference>
<dbReference type="Proteomes" id="UP000523079">
    <property type="component" value="Unassembled WGS sequence"/>
</dbReference>
<keyword evidence="2" id="KW-0413">Isomerase</keyword>
<dbReference type="CDD" id="cd07067">
    <property type="entry name" value="HP_PGM_like"/>
    <property type="match status" value="1"/>
</dbReference>
<dbReference type="SMART" id="SM00855">
    <property type="entry name" value="PGAM"/>
    <property type="match status" value="1"/>
</dbReference>
<comment type="caution">
    <text evidence="2">The sequence shown here is derived from an EMBL/GenBank/DDBJ whole genome shotgun (WGS) entry which is preliminary data.</text>
</comment>
<dbReference type="InterPro" id="IPR050275">
    <property type="entry name" value="PGM_Phosphatase"/>
</dbReference>
<name>A0A7W3IPM4_9ACTN</name>
<dbReference type="Gene3D" id="3.40.50.1240">
    <property type="entry name" value="Phosphoglycerate mutase-like"/>
    <property type="match status" value="1"/>
</dbReference>
<evidence type="ECO:0000313" key="2">
    <source>
        <dbReference type="EMBL" id="MBA8792919.1"/>
    </source>
</evidence>
<gene>
    <name evidence="2" type="ORF">FHX74_000513</name>
</gene>
<protein>
    <submittedName>
        <fullName evidence="2">Putative phosphoglycerate mutase</fullName>
        <ecNumber evidence="2">5.4.2.12</ecNumber>
    </submittedName>
</protein>
<dbReference type="InterPro" id="IPR029033">
    <property type="entry name" value="His_PPase_superfam"/>
</dbReference>
<evidence type="ECO:0000256" key="1">
    <source>
        <dbReference type="PIRSR" id="PIRSR613078-2"/>
    </source>
</evidence>
<dbReference type="PANTHER" id="PTHR48100">
    <property type="entry name" value="BROAD-SPECIFICITY PHOSPHATASE YOR283W-RELATED"/>
    <property type="match status" value="1"/>
</dbReference>
<dbReference type="AlphaFoldDB" id="A0A7W3IPM4"/>
<organism evidence="2 3">
    <name type="scientific">Microlunatus kandeliicorticis</name>
    <dbReference type="NCBI Taxonomy" id="1759536"/>
    <lineage>
        <taxon>Bacteria</taxon>
        <taxon>Bacillati</taxon>
        <taxon>Actinomycetota</taxon>
        <taxon>Actinomycetes</taxon>
        <taxon>Propionibacteriales</taxon>
        <taxon>Propionibacteriaceae</taxon>
        <taxon>Microlunatus</taxon>
    </lineage>
</organism>
<sequence length="194" mass="21469">MLLVRHGRTALNAGDRLRGRLDPPLDRVGLAEVRRTAQALAGQSLLAVFCSPLRRAVQTAEAICRVANLGEPRLREELLDRDYGDWAGEPESEVIEQWGSIDAAPGIESRASVADRAGRLLAGRRPLLERGNIAFVTHDAVLRELVGTVAARTDLQDHHFRTAGWSVIERVGPDEWRLLAMDRTAREPEGQERS</sequence>
<dbReference type="InterPro" id="IPR013078">
    <property type="entry name" value="His_Pase_superF_clade-1"/>
</dbReference>
<dbReference type="PANTHER" id="PTHR48100:SF1">
    <property type="entry name" value="HISTIDINE PHOSPHATASE FAMILY PROTEIN-RELATED"/>
    <property type="match status" value="1"/>
</dbReference>
<dbReference type="SUPFAM" id="SSF53254">
    <property type="entry name" value="Phosphoglycerate mutase-like"/>
    <property type="match status" value="1"/>
</dbReference>
<proteinExistence type="predicted"/>
<keyword evidence="3" id="KW-1185">Reference proteome</keyword>
<dbReference type="GO" id="GO:0004619">
    <property type="term" value="F:phosphoglycerate mutase activity"/>
    <property type="evidence" value="ECO:0007669"/>
    <property type="project" value="UniProtKB-EC"/>
</dbReference>
<evidence type="ECO:0000313" key="3">
    <source>
        <dbReference type="Proteomes" id="UP000523079"/>
    </source>
</evidence>
<dbReference type="GO" id="GO:0005737">
    <property type="term" value="C:cytoplasm"/>
    <property type="evidence" value="ECO:0007669"/>
    <property type="project" value="TreeGrafter"/>
</dbReference>